<feature type="non-terminal residue" evidence="1">
    <location>
        <position position="1"/>
    </location>
</feature>
<gene>
    <name evidence="1" type="ORF">PENTCL1PPCAC_18665</name>
</gene>
<keyword evidence="2" id="KW-1185">Reference proteome</keyword>
<protein>
    <submittedName>
        <fullName evidence="1">Uncharacterized protein</fullName>
    </submittedName>
</protein>
<dbReference type="AlphaFoldDB" id="A0AAV5TPW9"/>
<sequence length="181" mass="20744">GKRKYGCCISLKSSNPLANSSSFQRVLRTGTTEKINCKLDFNDPLHRNILDLLNESGVNSLSVGDVDKESRAIISSLFIESLPWKGHFAASPEFNLFNIRIAARDMRKLYEKSRDSYFKRISFDLPMCDSVAFGQQVLGINDFSFSKSKKFSMTTSLQHEKVYSTFRMMDAQRHISRENRH</sequence>
<evidence type="ECO:0000313" key="1">
    <source>
        <dbReference type="EMBL" id="GMS96490.1"/>
    </source>
</evidence>
<reference evidence="1" key="1">
    <citation type="submission" date="2023-10" db="EMBL/GenBank/DDBJ databases">
        <title>Genome assembly of Pristionchus species.</title>
        <authorList>
            <person name="Yoshida K."/>
            <person name="Sommer R.J."/>
        </authorList>
    </citation>
    <scope>NUCLEOTIDE SEQUENCE</scope>
    <source>
        <strain evidence="1">RS0144</strain>
    </source>
</reference>
<proteinExistence type="predicted"/>
<dbReference type="EMBL" id="BTSX01000004">
    <property type="protein sequence ID" value="GMS96490.1"/>
    <property type="molecule type" value="Genomic_DNA"/>
</dbReference>
<organism evidence="1 2">
    <name type="scientific">Pristionchus entomophagus</name>
    <dbReference type="NCBI Taxonomy" id="358040"/>
    <lineage>
        <taxon>Eukaryota</taxon>
        <taxon>Metazoa</taxon>
        <taxon>Ecdysozoa</taxon>
        <taxon>Nematoda</taxon>
        <taxon>Chromadorea</taxon>
        <taxon>Rhabditida</taxon>
        <taxon>Rhabditina</taxon>
        <taxon>Diplogasteromorpha</taxon>
        <taxon>Diplogasteroidea</taxon>
        <taxon>Neodiplogasteridae</taxon>
        <taxon>Pristionchus</taxon>
    </lineage>
</organism>
<evidence type="ECO:0000313" key="2">
    <source>
        <dbReference type="Proteomes" id="UP001432027"/>
    </source>
</evidence>
<dbReference type="Proteomes" id="UP001432027">
    <property type="component" value="Unassembled WGS sequence"/>
</dbReference>
<comment type="caution">
    <text evidence="1">The sequence shown here is derived from an EMBL/GenBank/DDBJ whole genome shotgun (WGS) entry which is preliminary data.</text>
</comment>
<accession>A0AAV5TPW9</accession>
<name>A0AAV5TPW9_9BILA</name>